<accession>A0A9W5RFJ3</accession>
<protein>
    <submittedName>
        <fullName evidence="2">Excisionase family DNA binding domain-containing protein</fullName>
    </submittedName>
</protein>
<evidence type="ECO:0000259" key="1">
    <source>
        <dbReference type="Pfam" id="PF12728"/>
    </source>
</evidence>
<evidence type="ECO:0000313" key="3">
    <source>
        <dbReference type="Proteomes" id="UP000014387"/>
    </source>
</evidence>
<dbReference type="InterPro" id="IPR041657">
    <property type="entry name" value="HTH_17"/>
</dbReference>
<dbReference type="NCBIfam" id="TIGR01764">
    <property type="entry name" value="excise"/>
    <property type="match status" value="1"/>
</dbReference>
<dbReference type="EMBL" id="AGWN01000001">
    <property type="protein sequence ID" value="EPD31395.1"/>
    <property type="molecule type" value="Genomic_DNA"/>
</dbReference>
<reference evidence="2 3" key="1">
    <citation type="submission" date="2013-05" db="EMBL/GenBank/DDBJ databases">
        <title>The Genome Sequence of Actinomyces europaeus ACS-120-V-COL10B.</title>
        <authorList>
            <consortium name="The Broad Institute Genomics Platform"/>
            <person name="Earl A."/>
            <person name="Ward D."/>
            <person name="Feldgarden M."/>
            <person name="Gevers D."/>
            <person name="Saerens B."/>
            <person name="Vaneechoutte M."/>
            <person name="Walker B."/>
            <person name="Young S."/>
            <person name="Zeng Q."/>
            <person name="Gargeya S."/>
            <person name="Fitzgerald M."/>
            <person name="Haas B."/>
            <person name="Abouelleil A."/>
            <person name="Allen A.W."/>
            <person name="Alvarado L."/>
            <person name="Arachchi H.M."/>
            <person name="Berlin A.M."/>
            <person name="Chapman S.B."/>
            <person name="Gainer-Dewar J."/>
            <person name="Goldberg J."/>
            <person name="Griggs A."/>
            <person name="Gujja S."/>
            <person name="Hansen M."/>
            <person name="Howarth C."/>
            <person name="Imamovic A."/>
            <person name="Ireland A."/>
            <person name="Larimer J."/>
            <person name="McCowan C."/>
            <person name="Murphy C."/>
            <person name="Pearson M."/>
            <person name="Poon T.W."/>
            <person name="Priest M."/>
            <person name="Roberts A."/>
            <person name="Saif S."/>
            <person name="Shea T."/>
            <person name="Sisk P."/>
            <person name="Sykes S."/>
            <person name="Wortman J."/>
            <person name="Nusbaum C."/>
            <person name="Birren B."/>
        </authorList>
    </citation>
    <scope>NUCLEOTIDE SEQUENCE [LARGE SCALE GENOMIC DNA]</scope>
    <source>
        <strain evidence="2 3">ACS-120-V-Col10b</strain>
    </source>
</reference>
<dbReference type="SUPFAM" id="SSF46955">
    <property type="entry name" value="Putative DNA-binding domain"/>
    <property type="match status" value="1"/>
</dbReference>
<evidence type="ECO:0000313" key="2">
    <source>
        <dbReference type="EMBL" id="EPD31395.1"/>
    </source>
</evidence>
<feature type="domain" description="Helix-turn-helix" evidence="1">
    <location>
        <begin position="76"/>
        <end position="126"/>
    </location>
</feature>
<proteinExistence type="predicted"/>
<organism evidence="2 3">
    <name type="scientific">Gleimia europaea ACS-120-V-Col10b</name>
    <dbReference type="NCBI Taxonomy" id="883069"/>
    <lineage>
        <taxon>Bacteria</taxon>
        <taxon>Bacillati</taxon>
        <taxon>Actinomycetota</taxon>
        <taxon>Actinomycetes</taxon>
        <taxon>Actinomycetales</taxon>
        <taxon>Actinomycetaceae</taxon>
        <taxon>Gleimia</taxon>
    </lineage>
</organism>
<comment type="caution">
    <text evidence="2">The sequence shown here is derived from an EMBL/GenBank/DDBJ whole genome shotgun (WGS) entry which is preliminary data.</text>
</comment>
<dbReference type="Pfam" id="PF12728">
    <property type="entry name" value="HTH_17"/>
    <property type="match status" value="1"/>
</dbReference>
<dbReference type="OrthoDB" id="26212at2"/>
<dbReference type="Proteomes" id="UP000014387">
    <property type="component" value="Unassembled WGS sequence"/>
</dbReference>
<dbReference type="GO" id="GO:0003677">
    <property type="term" value="F:DNA binding"/>
    <property type="evidence" value="ECO:0007669"/>
    <property type="project" value="InterPro"/>
</dbReference>
<sequence length="156" mass="17749">MNASIKTRSVTLPPEKLEELLNASRFLEQSPAPALLLGPDGEQLELPEQVYKALIDVVNAMKNRQAIAIVPIDKKLTTQAAADFLGISRPTLIKQLESGEIPYEKLPGSRHRRILLTDLLKYENAQRKMREEIFRQMVSDAEEDGLYDLDFQEMRD</sequence>
<gene>
    <name evidence="2" type="ORF">HMPREF9238_01166</name>
</gene>
<name>A0A9W5RFJ3_9ACTO</name>
<dbReference type="AlphaFoldDB" id="A0A9W5RFJ3"/>
<dbReference type="InterPro" id="IPR010093">
    <property type="entry name" value="SinI_DNA-bd"/>
</dbReference>
<dbReference type="InterPro" id="IPR009061">
    <property type="entry name" value="DNA-bd_dom_put_sf"/>
</dbReference>
<keyword evidence="3" id="KW-1185">Reference proteome</keyword>